<organism evidence="2 3">
    <name type="scientific">Streblomastix strix</name>
    <dbReference type="NCBI Taxonomy" id="222440"/>
    <lineage>
        <taxon>Eukaryota</taxon>
        <taxon>Metamonada</taxon>
        <taxon>Preaxostyla</taxon>
        <taxon>Oxymonadida</taxon>
        <taxon>Streblomastigidae</taxon>
        <taxon>Streblomastix</taxon>
    </lineage>
</organism>
<evidence type="ECO:0000313" key="3">
    <source>
        <dbReference type="Proteomes" id="UP000324800"/>
    </source>
</evidence>
<gene>
    <name evidence="2" type="ORF">EZS28_028450</name>
</gene>
<dbReference type="Proteomes" id="UP000324800">
    <property type="component" value="Unassembled WGS sequence"/>
</dbReference>
<sequence>TWKNTQQWLPEVKSVLGGGGVSELLEVESKKKLNEGSSQQQEGSAGGIQDYRRFGRSQYRQGGFDGQQAYRGFWTQDQWGGWNSGMAPFNSQFAAGPQMFGMGQAQPGFGPMPFGQYQSSYNAFGNQGFLNQYPGNQQCASQEQYPNMDPIILGRKKTPNFDTYWLQRGQRPRFEAQGPNVTAGTAPTVISPAAGTK</sequence>
<comment type="caution">
    <text evidence="2">The sequence shown here is derived from an EMBL/GenBank/DDBJ whole genome shotgun (WGS) entry which is preliminary data.</text>
</comment>
<dbReference type="EMBL" id="SNRW01010813">
    <property type="protein sequence ID" value="KAA6376022.1"/>
    <property type="molecule type" value="Genomic_DNA"/>
</dbReference>
<proteinExistence type="predicted"/>
<evidence type="ECO:0000256" key="1">
    <source>
        <dbReference type="SAM" id="MobiDB-lite"/>
    </source>
</evidence>
<reference evidence="2 3" key="1">
    <citation type="submission" date="2019-03" db="EMBL/GenBank/DDBJ databases">
        <title>Single cell metagenomics reveals metabolic interactions within the superorganism composed of flagellate Streblomastix strix and complex community of Bacteroidetes bacteria on its surface.</title>
        <authorList>
            <person name="Treitli S.C."/>
            <person name="Kolisko M."/>
            <person name="Husnik F."/>
            <person name="Keeling P."/>
            <person name="Hampl V."/>
        </authorList>
    </citation>
    <scope>NUCLEOTIDE SEQUENCE [LARGE SCALE GENOMIC DNA]</scope>
    <source>
        <strain evidence="2">ST1C</strain>
    </source>
</reference>
<feature type="non-terminal residue" evidence="2">
    <location>
        <position position="1"/>
    </location>
</feature>
<accession>A0A5J4V0V1</accession>
<feature type="region of interest" description="Disordered" evidence="1">
    <location>
        <begin position="173"/>
        <end position="197"/>
    </location>
</feature>
<dbReference type="AlphaFoldDB" id="A0A5J4V0V1"/>
<protein>
    <submittedName>
        <fullName evidence="2">Uncharacterized protein</fullName>
    </submittedName>
</protein>
<name>A0A5J4V0V1_9EUKA</name>
<evidence type="ECO:0000313" key="2">
    <source>
        <dbReference type="EMBL" id="KAA6376022.1"/>
    </source>
</evidence>